<dbReference type="Pfam" id="PF00528">
    <property type="entry name" value="BPD_transp_1"/>
    <property type="match status" value="2"/>
</dbReference>
<dbReference type="InterPro" id="IPR015853">
    <property type="entry name" value="ABC_transpr_FbpC"/>
</dbReference>
<evidence type="ECO:0000313" key="15">
    <source>
        <dbReference type="Proteomes" id="UP001183610"/>
    </source>
</evidence>
<dbReference type="CDD" id="cd06261">
    <property type="entry name" value="TM_PBP2"/>
    <property type="match status" value="2"/>
</dbReference>
<dbReference type="Pfam" id="PF08402">
    <property type="entry name" value="TOBE_2"/>
    <property type="match status" value="1"/>
</dbReference>
<dbReference type="SUPFAM" id="SSF50331">
    <property type="entry name" value="MOP-like"/>
    <property type="match status" value="1"/>
</dbReference>
<name>A0ABU2R2J3_9ACTN</name>
<feature type="transmembrane region" description="Helical" evidence="10">
    <location>
        <begin position="348"/>
        <end position="367"/>
    </location>
</feature>
<keyword evidence="9 10" id="KW-0472">Membrane</keyword>
<dbReference type="InterPro" id="IPR017871">
    <property type="entry name" value="ABC_transporter-like_CS"/>
</dbReference>
<evidence type="ECO:0000256" key="1">
    <source>
        <dbReference type="ARBA" id="ARBA00004429"/>
    </source>
</evidence>
<organism evidence="14 15">
    <name type="scientific">Streptomyces evansiae</name>
    <dbReference type="NCBI Taxonomy" id="3075535"/>
    <lineage>
        <taxon>Bacteria</taxon>
        <taxon>Bacillati</taxon>
        <taxon>Actinomycetota</taxon>
        <taxon>Actinomycetes</taxon>
        <taxon>Kitasatosporales</taxon>
        <taxon>Streptomycetaceae</taxon>
        <taxon>Streptomyces</taxon>
    </lineage>
</organism>
<dbReference type="InterPro" id="IPR035906">
    <property type="entry name" value="MetI-like_sf"/>
</dbReference>
<dbReference type="PANTHER" id="PTHR43357">
    <property type="entry name" value="INNER MEMBRANE ABC TRANSPORTER PERMEASE PROTEIN YDCV"/>
    <property type="match status" value="1"/>
</dbReference>
<dbReference type="RefSeq" id="WP_234009397.1">
    <property type="nucleotide sequence ID" value="NZ_JAVRET010000038.1"/>
</dbReference>
<feature type="transmembrane region" description="Helical" evidence="10">
    <location>
        <begin position="137"/>
        <end position="160"/>
    </location>
</feature>
<keyword evidence="6" id="KW-0547">Nucleotide-binding</keyword>
<dbReference type="GO" id="GO:0005524">
    <property type="term" value="F:ATP binding"/>
    <property type="evidence" value="ECO:0007669"/>
    <property type="project" value="UniProtKB-KW"/>
</dbReference>
<dbReference type="InterPro" id="IPR013611">
    <property type="entry name" value="Transp-assoc_OB_typ2"/>
</dbReference>
<dbReference type="SMART" id="SM00382">
    <property type="entry name" value="AAA"/>
    <property type="match status" value="1"/>
</dbReference>
<dbReference type="SUPFAM" id="SSF161098">
    <property type="entry name" value="MetI-like"/>
    <property type="match status" value="2"/>
</dbReference>
<comment type="subcellular location">
    <subcellularLocation>
        <location evidence="1">Cell inner membrane</location>
        <topology evidence="1">Multi-pass membrane protein</topology>
    </subcellularLocation>
    <subcellularLocation>
        <location evidence="10">Cell membrane</location>
        <topology evidence="10">Multi-pass membrane protein</topology>
    </subcellularLocation>
</comment>
<evidence type="ECO:0000256" key="4">
    <source>
        <dbReference type="ARBA" id="ARBA00022519"/>
    </source>
</evidence>
<feature type="transmembrane region" description="Helical" evidence="10">
    <location>
        <begin position="181"/>
        <end position="214"/>
    </location>
</feature>
<keyword evidence="15" id="KW-1185">Reference proteome</keyword>
<dbReference type="InterPro" id="IPR008995">
    <property type="entry name" value="Mo/tungstate-bd_C_term_dom"/>
</dbReference>
<feature type="transmembrane region" description="Helical" evidence="10">
    <location>
        <begin position="234"/>
        <end position="261"/>
    </location>
</feature>
<dbReference type="InterPro" id="IPR003439">
    <property type="entry name" value="ABC_transporter-like_ATP-bd"/>
</dbReference>
<dbReference type="CDD" id="cd03259">
    <property type="entry name" value="ABC_Carb_Solutes_like"/>
    <property type="match status" value="1"/>
</dbReference>
<comment type="caution">
    <text evidence="14">The sequence shown here is derived from an EMBL/GenBank/DDBJ whole genome shotgun (WGS) entry which is preliminary data.</text>
</comment>
<keyword evidence="4" id="KW-0997">Cell inner membrane</keyword>
<feature type="transmembrane region" description="Helical" evidence="10">
    <location>
        <begin position="97"/>
        <end position="117"/>
    </location>
</feature>
<feature type="domain" description="ABC transmembrane type-1" evidence="13">
    <location>
        <begin position="59"/>
        <end position="255"/>
    </location>
</feature>
<dbReference type="PROSITE" id="PS50928">
    <property type="entry name" value="ABC_TM1"/>
    <property type="match status" value="2"/>
</dbReference>
<protein>
    <submittedName>
        <fullName evidence="14">ATP-binding cassette domain-containing protein</fullName>
    </submittedName>
</protein>
<feature type="transmembrane region" description="Helical" evidence="10">
    <location>
        <begin position="388"/>
        <end position="411"/>
    </location>
</feature>
<feature type="compositionally biased region" description="Low complexity" evidence="11">
    <location>
        <begin position="561"/>
        <end position="570"/>
    </location>
</feature>
<proteinExistence type="inferred from homology"/>
<dbReference type="EMBL" id="JAVRET010000038">
    <property type="protein sequence ID" value="MDT0410845.1"/>
    <property type="molecule type" value="Genomic_DNA"/>
</dbReference>
<evidence type="ECO:0000256" key="7">
    <source>
        <dbReference type="ARBA" id="ARBA00022840"/>
    </source>
</evidence>
<evidence type="ECO:0000259" key="13">
    <source>
        <dbReference type="PROSITE" id="PS50928"/>
    </source>
</evidence>
<dbReference type="InterPro" id="IPR003593">
    <property type="entry name" value="AAA+_ATPase"/>
</dbReference>
<dbReference type="SUPFAM" id="SSF52540">
    <property type="entry name" value="P-loop containing nucleoside triphosphate hydrolases"/>
    <property type="match status" value="1"/>
</dbReference>
<feature type="transmembrane region" description="Helical" evidence="10">
    <location>
        <begin position="524"/>
        <end position="545"/>
    </location>
</feature>
<dbReference type="Proteomes" id="UP001183610">
    <property type="component" value="Unassembled WGS sequence"/>
</dbReference>
<gene>
    <name evidence="14" type="ORF">RM698_17540</name>
</gene>
<dbReference type="PROSITE" id="PS00211">
    <property type="entry name" value="ABC_TRANSPORTER_1"/>
    <property type="match status" value="1"/>
</dbReference>
<keyword evidence="5 10" id="KW-0812">Transmembrane</keyword>
<feature type="transmembrane region" description="Helical" evidence="10">
    <location>
        <begin position="478"/>
        <end position="501"/>
    </location>
</feature>
<sequence length="983" mass="104368">MTRRRVTVLLLVAAPTLFFALFFGYPVAAIVGRGLHTSAGWQLGAVADVLGRRDIRDVLWFTTWQALVSTALTLLLALPGAYVFARFAFPGKGVLRAVVTVPFVLPTVVVGSAFLAVLGRGGLLDELWGVRLDTTVWAILAAHVFFNYSVVVRTVGGLWAQLDTRQEDAARTLGASRWRAWRAVTLPALAPAVASAGLMVFLFTFTSFGIVQILGGPAYSTLEVEIYRQTAQLLALSTAAVLTLVQLGAVVAVLALHAWVVRRGESTLRLVDPSRTARRPRGVAQWTLLGGVLGVVAVLLVLPLAVLVLRAFDTPDGFGLTYFRALGSADGGTFLVAPVAAVGNSLRYAAVATLIALVVGGLAAVALSRERRGQDGRPGGVSRLLRGFDALLMLPLGVSAVTVGFGFLIALDEPPLDLRASWILVPLAQALVGAPFVVRTMLPVLRAVDERLRDAASVLGASPWRVWWEVDLPLVRRAVLVAAGFAFAVSLGEFGATVFLARPDNPTLPVAVARLLGRPGDLNYGQAMALSTVLMLVCVVSLLILERLRPRDVREGGRGPSGRARSSPAAVTKPRQAPALRPDGAVTAPTEGSYEGEVALMPRSNGARRENAAEASARDGGTARAATSRVVGVRQGEAEPGAALRVDGATVRFGNGRAALDAVDLSVRTHEVVCVLGPSGSGKSTLLRAVAGLQPLDAGSVWLGGENQRAVPVHRRGVGLMFQDHQLFPQRDVAGNVAFGLRMRRMLAGEREARVAELLSLVGLADAGRRDVGSLSGGEQQRVALARALAPRPSLLMLDEPFGQLDRTLRERLVQELRELFTALGTTVLAVTHDQGEAFALADRVVIMRDGAVAQSGAPLDVWRRPADPFVARFLGFGNLVRARVTGRVAETPWGRLPLHESVTAASGEHTVLVRPGGVRLVAESGGLPCEVVARTFHGTHVSVRLRPHDAPEIEATCTLYEAPERGDRVGVAFDAQDVVVLD</sequence>
<evidence type="ECO:0000256" key="5">
    <source>
        <dbReference type="ARBA" id="ARBA00022692"/>
    </source>
</evidence>
<evidence type="ECO:0000256" key="9">
    <source>
        <dbReference type="ARBA" id="ARBA00023136"/>
    </source>
</evidence>
<evidence type="ECO:0000313" key="14">
    <source>
        <dbReference type="EMBL" id="MDT0410845.1"/>
    </source>
</evidence>
<keyword evidence="2 10" id="KW-0813">Transport</keyword>
<evidence type="ECO:0000256" key="3">
    <source>
        <dbReference type="ARBA" id="ARBA00022475"/>
    </source>
</evidence>
<feature type="region of interest" description="Disordered" evidence="11">
    <location>
        <begin position="554"/>
        <end position="634"/>
    </location>
</feature>
<feature type="domain" description="ABC transporter" evidence="12">
    <location>
        <begin position="644"/>
        <end position="875"/>
    </location>
</feature>
<dbReference type="PROSITE" id="PS50893">
    <property type="entry name" value="ABC_TRANSPORTER_2"/>
    <property type="match status" value="1"/>
</dbReference>
<reference evidence="15" key="1">
    <citation type="submission" date="2023-07" db="EMBL/GenBank/DDBJ databases">
        <title>30 novel species of actinomycetes from the DSMZ collection.</title>
        <authorList>
            <person name="Nouioui I."/>
        </authorList>
    </citation>
    <scope>NUCLEOTIDE SEQUENCE [LARGE SCALE GENOMIC DNA]</scope>
    <source>
        <strain evidence="15">DSM 41979</strain>
    </source>
</reference>
<comment type="similarity">
    <text evidence="10">Belongs to the binding-protein-dependent transport system permease family.</text>
</comment>
<evidence type="ECO:0000256" key="6">
    <source>
        <dbReference type="ARBA" id="ARBA00022741"/>
    </source>
</evidence>
<dbReference type="PANTHER" id="PTHR43357:SF4">
    <property type="entry name" value="INNER MEMBRANE ABC TRANSPORTER PERMEASE PROTEIN YDCV"/>
    <property type="match status" value="1"/>
</dbReference>
<keyword evidence="8 10" id="KW-1133">Transmembrane helix</keyword>
<evidence type="ECO:0000259" key="12">
    <source>
        <dbReference type="PROSITE" id="PS50893"/>
    </source>
</evidence>
<evidence type="ECO:0000256" key="11">
    <source>
        <dbReference type="SAM" id="MobiDB-lite"/>
    </source>
</evidence>
<accession>A0ABU2R2J3</accession>
<keyword evidence="3" id="KW-1003">Cell membrane</keyword>
<dbReference type="Gene3D" id="1.10.3720.10">
    <property type="entry name" value="MetI-like"/>
    <property type="match status" value="2"/>
</dbReference>
<evidence type="ECO:0000256" key="2">
    <source>
        <dbReference type="ARBA" id="ARBA00022448"/>
    </source>
</evidence>
<keyword evidence="7 14" id="KW-0067">ATP-binding</keyword>
<feature type="transmembrane region" description="Helical" evidence="10">
    <location>
        <begin position="423"/>
        <end position="442"/>
    </location>
</feature>
<feature type="domain" description="ABC transmembrane type-1" evidence="13">
    <location>
        <begin position="342"/>
        <end position="545"/>
    </location>
</feature>
<feature type="transmembrane region" description="Helical" evidence="10">
    <location>
        <begin position="282"/>
        <end position="309"/>
    </location>
</feature>
<dbReference type="Pfam" id="PF00005">
    <property type="entry name" value="ABC_tran"/>
    <property type="match status" value="1"/>
</dbReference>
<evidence type="ECO:0000256" key="8">
    <source>
        <dbReference type="ARBA" id="ARBA00022989"/>
    </source>
</evidence>
<feature type="transmembrane region" description="Helical" evidence="10">
    <location>
        <begin position="64"/>
        <end position="85"/>
    </location>
</feature>
<dbReference type="InterPro" id="IPR027417">
    <property type="entry name" value="P-loop_NTPase"/>
</dbReference>
<evidence type="ECO:0000256" key="10">
    <source>
        <dbReference type="RuleBase" id="RU363032"/>
    </source>
</evidence>
<dbReference type="InterPro" id="IPR000515">
    <property type="entry name" value="MetI-like"/>
</dbReference>
<dbReference type="Gene3D" id="3.40.50.300">
    <property type="entry name" value="P-loop containing nucleotide triphosphate hydrolases"/>
    <property type="match status" value="1"/>
</dbReference>